<name>A0A5C8NRI0_9BACI</name>
<dbReference type="RefSeq" id="WP_147667509.1">
    <property type="nucleotide sequence ID" value="NZ_VDUW01000006.1"/>
</dbReference>
<evidence type="ECO:0000313" key="2">
    <source>
        <dbReference type="EMBL" id="TXL63952.1"/>
    </source>
</evidence>
<protein>
    <submittedName>
        <fullName evidence="2">Amidase domain-containing protein</fullName>
    </submittedName>
</protein>
<dbReference type="PANTHER" id="PTHR40032">
    <property type="entry name" value="EXPORTED PROTEIN-RELATED"/>
    <property type="match status" value="1"/>
</dbReference>
<dbReference type="OrthoDB" id="9812429at2"/>
<dbReference type="PANTHER" id="PTHR40032:SF1">
    <property type="entry name" value="EXPORTED PROTEIN"/>
    <property type="match status" value="1"/>
</dbReference>
<feature type="domain" description="Putative amidase" evidence="1">
    <location>
        <begin position="129"/>
        <end position="281"/>
    </location>
</feature>
<proteinExistence type="predicted"/>
<dbReference type="EMBL" id="VDUW01000006">
    <property type="protein sequence ID" value="TXL63952.1"/>
    <property type="molecule type" value="Genomic_DNA"/>
</dbReference>
<evidence type="ECO:0000259" key="1">
    <source>
        <dbReference type="Pfam" id="PF12671"/>
    </source>
</evidence>
<sequence>MEELKKDWLLRLDLNDMNDQKRPQWFERKLELCKKRQVEIVKITGKGHMFHHFKERQYETYHYLLHVAFLMKQREDFYIEEIVIPYQYKTENGAVISHEELKNKNIEQENSETLDLIEKRDGERERFTYDRMKAVQYAEQWWNSYHPDFRTFDVDCTNFVSQCIYAGGAPMWGSPNRERGWWYGGNNWSFSWAVAHSLRWYLSGATKGIKGVEVTTAEQLIPGDVICYDFRGDGRFDHTTIVVAKDADGMPLVNAHTDNSRHRYWSYEDSTAWTPNIKYKFFHLTES</sequence>
<dbReference type="Pfam" id="PF12671">
    <property type="entry name" value="Amidase_6"/>
    <property type="match status" value="1"/>
</dbReference>
<dbReference type="InterPro" id="IPR024301">
    <property type="entry name" value="Amidase_6"/>
</dbReference>
<organism evidence="2 3">
    <name type="scientific">Cerasibacillus terrae</name>
    <dbReference type="NCBI Taxonomy" id="2498845"/>
    <lineage>
        <taxon>Bacteria</taxon>
        <taxon>Bacillati</taxon>
        <taxon>Bacillota</taxon>
        <taxon>Bacilli</taxon>
        <taxon>Bacillales</taxon>
        <taxon>Bacillaceae</taxon>
        <taxon>Cerasibacillus</taxon>
    </lineage>
</organism>
<keyword evidence="3" id="KW-1185">Reference proteome</keyword>
<gene>
    <name evidence="2" type="ORF">FHP05_09680</name>
</gene>
<dbReference type="Proteomes" id="UP000321574">
    <property type="component" value="Unassembled WGS sequence"/>
</dbReference>
<evidence type="ECO:0000313" key="3">
    <source>
        <dbReference type="Proteomes" id="UP000321574"/>
    </source>
</evidence>
<accession>A0A5C8NRI0</accession>
<reference evidence="2 3" key="1">
    <citation type="submission" date="2019-06" db="EMBL/GenBank/DDBJ databases">
        <title>Cerasibacillus sp. nov., isolated from maize field.</title>
        <authorList>
            <person name="Lin S.-Y."/>
            <person name="Tsai C.-F."/>
            <person name="Young C.-C."/>
        </authorList>
    </citation>
    <scope>NUCLEOTIDE SEQUENCE [LARGE SCALE GENOMIC DNA]</scope>
    <source>
        <strain evidence="2 3">CC-CFT480</strain>
    </source>
</reference>
<comment type="caution">
    <text evidence="2">The sequence shown here is derived from an EMBL/GenBank/DDBJ whole genome shotgun (WGS) entry which is preliminary data.</text>
</comment>
<dbReference type="AlphaFoldDB" id="A0A5C8NRI0"/>